<dbReference type="EMBL" id="JAVHXJ020000068">
    <property type="protein sequence ID" value="MGI1898746.1"/>
    <property type="molecule type" value="Genomic_DNA"/>
</dbReference>
<gene>
    <name evidence="1" type="ORF">REH74_014545</name>
</gene>
<protein>
    <submittedName>
        <fullName evidence="1">OmpP1/FadL family transporter</fullName>
    </submittedName>
</protein>
<evidence type="ECO:0000313" key="1">
    <source>
        <dbReference type="EMBL" id="MGI1898746.1"/>
    </source>
</evidence>
<reference evidence="1" key="1">
    <citation type="submission" date="2024-11" db="EMBL/GenBank/DDBJ databases">
        <title>Identification of new Vibrio campbellii strains harboring the pVA1 plasmid isolated from Penaeus vannamei postlarvae affected by outbreaks of acute hepatopancreatic necrosis disease (AHPND) in Mexico.</title>
        <authorList>
            <person name="Gomez-Gil B."/>
            <person name="Enciso-Ibarra J."/>
        </authorList>
    </citation>
    <scope>NUCLEOTIDE SEQUENCE</scope>
    <source>
        <strain evidence="1">M270204</strain>
    </source>
</reference>
<organism evidence="1 2">
    <name type="scientific">Vibrio campbellii</name>
    <dbReference type="NCBI Taxonomy" id="680"/>
    <lineage>
        <taxon>Bacteria</taxon>
        <taxon>Pseudomonadati</taxon>
        <taxon>Pseudomonadota</taxon>
        <taxon>Gammaproteobacteria</taxon>
        <taxon>Vibrionales</taxon>
        <taxon>Vibrionaceae</taxon>
        <taxon>Vibrio</taxon>
    </lineage>
</organism>
<proteinExistence type="predicted"/>
<dbReference type="Proteomes" id="UP001354073">
    <property type="component" value="Unassembled WGS sequence"/>
</dbReference>
<name>A0ACC7RB33_9VIBR</name>
<accession>A0ACC7RB33</accession>
<comment type="caution">
    <text evidence="1">The sequence shown here is derived from an EMBL/GenBank/DDBJ whole genome shotgun (WGS) entry which is preliminary data.</text>
</comment>
<evidence type="ECO:0000313" key="2">
    <source>
        <dbReference type="Proteomes" id="UP001354073"/>
    </source>
</evidence>
<sequence length="391" mass="43076">MTKKYPFWALIVGASVTPITFASGIFLQEATYANLGAVGAGDGVYTESATSIWTNPAVMSHIDDELTTITGTLLNLEINYYDDGDGPNGRSSSTLPVAGVFHIIDLGNDLKAGIALGSLGGATLDYGEDWQGSFQLTDVALLTYQFNPTLSYKVNDQWSVAGGVQVNYAFLQGNTSSIELDTSTSWAFGYNIGTVVQATDKLRLGLSYRSELNHEFEGDVHTNLAYGTYTTSLPSPAITDLSASYQFTPQFSLMSSIQNHHWSAMESTEIDMRIGDQFIPYSIERDWDDVWRISLGGEYKLHQGWSFKAGYAYESSPLDDPSKQSPDLPVGEQHRYSMGVSKQFDESRLDIYYEYADFGEIDIDQESMREPIALNGHFTGTVHFVGAAYTF</sequence>